<dbReference type="EMBL" id="SPUK01000011">
    <property type="protein sequence ID" value="TQV94019.1"/>
    <property type="molecule type" value="Genomic_DNA"/>
</dbReference>
<evidence type="ECO:0000313" key="1">
    <source>
        <dbReference type="EMBL" id="TQV94019.1"/>
    </source>
</evidence>
<dbReference type="AlphaFoldDB" id="A0A545UX28"/>
<comment type="caution">
    <text evidence="1">The sequence shown here is derived from an EMBL/GenBank/DDBJ whole genome shotgun (WGS) entry which is preliminary data.</text>
</comment>
<name>A0A545UX28_9HYPO</name>
<reference evidence="1 2" key="1">
    <citation type="journal article" date="2019" name="Appl. Microbiol. Biotechnol.">
        <title>Genome sequence of Isaria javanica and comparative genome analysis insights into family S53 peptidase evolution in fungal entomopathogens.</title>
        <authorList>
            <person name="Lin R."/>
            <person name="Zhang X."/>
            <person name="Xin B."/>
            <person name="Zou M."/>
            <person name="Gao Y."/>
            <person name="Qin F."/>
            <person name="Hu Q."/>
            <person name="Xie B."/>
            <person name="Cheng X."/>
        </authorList>
    </citation>
    <scope>NUCLEOTIDE SEQUENCE [LARGE SCALE GENOMIC DNA]</scope>
    <source>
        <strain evidence="1 2">IJ1G</strain>
    </source>
</reference>
<dbReference type="Proteomes" id="UP000315783">
    <property type="component" value="Unassembled WGS sequence"/>
</dbReference>
<gene>
    <name evidence="1" type="ORF">IF1G_07751</name>
</gene>
<sequence length="74" mass="7773">MAGTMLMGKADATCRLDLAESLKCLLVHDAGTLAAKRCFCVSNFRFHSLATACAGPGRGAMRLCPRANVDTLGN</sequence>
<organism evidence="1 2">
    <name type="scientific">Cordyceps javanica</name>
    <dbReference type="NCBI Taxonomy" id="43265"/>
    <lineage>
        <taxon>Eukaryota</taxon>
        <taxon>Fungi</taxon>
        <taxon>Dikarya</taxon>
        <taxon>Ascomycota</taxon>
        <taxon>Pezizomycotina</taxon>
        <taxon>Sordariomycetes</taxon>
        <taxon>Hypocreomycetidae</taxon>
        <taxon>Hypocreales</taxon>
        <taxon>Cordycipitaceae</taxon>
        <taxon>Cordyceps</taxon>
    </lineage>
</organism>
<protein>
    <submittedName>
        <fullName evidence="1">Uncharacterized protein</fullName>
    </submittedName>
</protein>
<accession>A0A545UX28</accession>
<evidence type="ECO:0000313" key="2">
    <source>
        <dbReference type="Proteomes" id="UP000315783"/>
    </source>
</evidence>
<proteinExistence type="predicted"/>
<keyword evidence="2" id="KW-1185">Reference proteome</keyword>